<gene>
    <name evidence="3" type="ORF">ALC62_15554</name>
</gene>
<dbReference type="AlphaFoldDB" id="A0A195BZ12"/>
<feature type="region of interest" description="Disordered" evidence="1">
    <location>
        <begin position="160"/>
        <end position="204"/>
    </location>
</feature>
<evidence type="ECO:0000256" key="2">
    <source>
        <dbReference type="SAM" id="SignalP"/>
    </source>
</evidence>
<evidence type="ECO:0000313" key="4">
    <source>
        <dbReference type="Proteomes" id="UP000078542"/>
    </source>
</evidence>
<feature type="signal peptide" evidence="2">
    <location>
        <begin position="1"/>
        <end position="30"/>
    </location>
</feature>
<feature type="non-terminal residue" evidence="3">
    <location>
        <position position="1"/>
    </location>
</feature>
<keyword evidence="2" id="KW-0732">Signal</keyword>
<accession>A0A195BZ12</accession>
<organism evidence="3 4">
    <name type="scientific">Cyphomyrmex costatus</name>
    <dbReference type="NCBI Taxonomy" id="456900"/>
    <lineage>
        <taxon>Eukaryota</taxon>
        <taxon>Metazoa</taxon>
        <taxon>Ecdysozoa</taxon>
        <taxon>Arthropoda</taxon>
        <taxon>Hexapoda</taxon>
        <taxon>Insecta</taxon>
        <taxon>Pterygota</taxon>
        <taxon>Neoptera</taxon>
        <taxon>Endopterygota</taxon>
        <taxon>Hymenoptera</taxon>
        <taxon>Apocrita</taxon>
        <taxon>Aculeata</taxon>
        <taxon>Formicoidea</taxon>
        <taxon>Formicidae</taxon>
        <taxon>Myrmicinae</taxon>
        <taxon>Cyphomyrmex</taxon>
    </lineage>
</organism>
<feature type="chain" id="PRO_5008269771" evidence="2">
    <location>
        <begin position="31"/>
        <end position="363"/>
    </location>
</feature>
<feature type="compositionally biased region" description="Basic and acidic residues" evidence="1">
    <location>
        <begin position="248"/>
        <end position="262"/>
    </location>
</feature>
<keyword evidence="4" id="KW-1185">Reference proteome</keyword>
<name>A0A195BZ12_9HYME</name>
<feature type="compositionally biased region" description="Basic and acidic residues" evidence="1">
    <location>
        <begin position="280"/>
        <end position="289"/>
    </location>
</feature>
<dbReference type="STRING" id="456900.A0A195BZ12"/>
<protein>
    <submittedName>
        <fullName evidence="3">Uncharacterized protein</fullName>
    </submittedName>
</protein>
<sequence>TAGAADPPPVCGILVVALRVVAVIVGSIDARHPSSHIVRVLGKSVAFPDATALCRGVAAGERENPFVSWVSAAVNVNTTKAHESTSPRLRESTKELRGYRREHLLNVQYRQVANETVANETNVHSITFVKFMLRMQREMGAEVGGAWSCCLPCAGGGGGGGGVGVSGATPETKKGSLLKHQQYQQPHQQQRSQQHEHQQQQKVLQQEKQYLYQPPKRICVAQFKERAPLSDLDEDLDDLDDEEKECELRIGEEEDYGREGSTQHRLSPRLHDIEEEDDEEGRHVRERPYHPKKSPTPSGSRSGWRSRRSITTAGAPGGHQQHHVIATAAATAQARMQAEQGSIGELRGYHNLRSRRHTLANVR</sequence>
<feature type="compositionally biased region" description="Low complexity" evidence="1">
    <location>
        <begin position="178"/>
        <end position="192"/>
    </location>
</feature>
<proteinExistence type="predicted"/>
<feature type="region of interest" description="Disordered" evidence="1">
    <location>
        <begin position="248"/>
        <end position="321"/>
    </location>
</feature>
<reference evidence="3 4" key="1">
    <citation type="submission" date="2016-03" db="EMBL/GenBank/DDBJ databases">
        <title>Cyphomyrmex costatus WGS genome.</title>
        <authorList>
            <person name="Nygaard S."/>
            <person name="Hu H."/>
            <person name="Boomsma J."/>
            <person name="Zhang G."/>
        </authorList>
    </citation>
    <scope>NUCLEOTIDE SEQUENCE [LARGE SCALE GENOMIC DNA]</scope>
    <source>
        <strain evidence="3">MS0001</strain>
        <tissue evidence="3">Whole body</tissue>
    </source>
</reference>
<evidence type="ECO:0000256" key="1">
    <source>
        <dbReference type="SAM" id="MobiDB-lite"/>
    </source>
</evidence>
<evidence type="ECO:0000313" key="3">
    <source>
        <dbReference type="EMBL" id="KYM93852.1"/>
    </source>
</evidence>
<dbReference type="EMBL" id="KQ978457">
    <property type="protein sequence ID" value="KYM93852.1"/>
    <property type="molecule type" value="Genomic_DNA"/>
</dbReference>
<dbReference type="Proteomes" id="UP000078542">
    <property type="component" value="Unassembled WGS sequence"/>
</dbReference>